<dbReference type="InterPro" id="IPR013762">
    <property type="entry name" value="Integrase-like_cat_sf"/>
</dbReference>
<evidence type="ECO:0000259" key="5">
    <source>
        <dbReference type="PROSITE" id="PS51898"/>
    </source>
</evidence>
<evidence type="ECO:0000256" key="2">
    <source>
        <dbReference type="ARBA" id="ARBA00022908"/>
    </source>
</evidence>
<reference evidence="6 7" key="1">
    <citation type="submission" date="2013-02" db="EMBL/GenBank/DDBJ databases">
        <title>The Genome Sequence of Acinetobacter pittii ANC 4052.</title>
        <authorList>
            <consortium name="The Broad Institute Genome Sequencing Platform"/>
            <consortium name="The Broad Institute Genome Sequencing Center for Infectious Disease"/>
            <person name="Cerqueira G."/>
            <person name="Feldgarden M."/>
            <person name="Courvalin P."/>
            <person name="Perichon B."/>
            <person name="Grillot-Courvalin C."/>
            <person name="Clermont D."/>
            <person name="Rocha E."/>
            <person name="Yoon E.-J."/>
            <person name="Nemec A."/>
            <person name="Walker B."/>
            <person name="Young S.K."/>
            <person name="Zeng Q."/>
            <person name="Gargeya S."/>
            <person name="Fitzgerald M."/>
            <person name="Haas B."/>
            <person name="Abouelleil A."/>
            <person name="Alvarado L."/>
            <person name="Arachchi H.M."/>
            <person name="Berlin A.M."/>
            <person name="Chapman S.B."/>
            <person name="Dewar J."/>
            <person name="Goldberg J."/>
            <person name="Griggs A."/>
            <person name="Gujja S."/>
            <person name="Hansen M."/>
            <person name="Howarth C."/>
            <person name="Imamovic A."/>
            <person name="Larimer J."/>
            <person name="McCowan C."/>
            <person name="Murphy C."/>
            <person name="Neiman D."/>
            <person name="Pearson M."/>
            <person name="Priest M."/>
            <person name="Roberts A."/>
            <person name="Saif S."/>
            <person name="Shea T."/>
            <person name="Sisk P."/>
            <person name="Sykes S."/>
            <person name="Wortman J."/>
            <person name="Nusbaum C."/>
            <person name="Birren B."/>
        </authorList>
    </citation>
    <scope>NUCLEOTIDE SEQUENCE [LARGE SCALE GENOMIC DNA]</scope>
    <source>
        <strain evidence="6 7">ANC 4052</strain>
    </source>
</reference>
<dbReference type="Gene3D" id="1.10.443.10">
    <property type="entry name" value="Intergrase catalytic core"/>
    <property type="match status" value="1"/>
</dbReference>
<dbReference type="SUPFAM" id="SSF56349">
    <property type="entry name" value="DNA breaking-rejoining enzymes"/>
    <property type="match status" value="1"/>
</dbReference>
<dbReference type="PANTHER" id="PTHR30629:SF2">
    <property type="entry name" value="PROPHAGE INTEGRASE INTS-RELATED"/>
    <property type="match status" value="1"/>
</dbReference>
<dbReference type="RefSeq" id="WP_016145949.1">
    <property type="nucleotide sequence ID" value="NZ_KB976991.1"/>
</dbReference>
<comment type="similarity">
    <text evidence="1">Belongs to the 'phage' integrase family.</text>
</comment>
<keyword evidence="2" id="KW-0229">DNA integration</keyword>
<name>R8YVP1_9GAMM</name>
<dbReference type="GO" id="GO:0015074">
    <property type="term" value="P:DNA integration"/>
    <property type="evidence" value="ECO:0007669"/>
    <property type="project" value="UniProtKB-KW"/>
</dbReference>
<evidence type="ECO:0000313" key="6">
    <source>
        <dbReference type="EMBL" id="EOQ73455.1"/>
    </source>
</evidence>
<dbReference type="Gene3D" id="1.10.150.130">
    <property type="match status" value="1"/>
</dbReference>
<accession>R8YVP1</accession>
<dbReference type="GO" id="GO:0006310">
    <property type="term" value="P:DNA recombination"/>
    <property type="evidence" value="ECO:0007669"/>
    <property type="project" value="UniProtKB-KW"/>
</dbReference>
<dbReference type="CDD" id="cd00801">
    <property type="entry name" value="INT_P4_C"/>
    <property type="match status" value="1"/>
</dbReference>
<gene>
    <name evidence="6" type="ORF">F929_03398</name>
</gene>
<keyword evidence="4" id="KW-0233">DNA recombination</keyword>
<comment type="caution">
    <text evidence="6">The sequence shown here is derived from an EMBL/GenBank/DDBJ whole genome shotgun (WGS) entry which is preliminary data.</text>
</comment>
<dbReference type="InterPro" id="IPR010998">
    <property type="entry name" value="Integrase_recombinase_N"/>
</dbReference>
<dbReference type="PROSITE" id="PS51898">
    <property type="entry name" value="TYR_RECOMBINASE"/>
    <property type="match status" value="1"/>
</dbReference>
<dbReference type="InterPro" id="IPR053876">
    <property type="entry name" value="Phage_int_M"/>
</dbReference>
<dbReference type="PANTHER" id="PTHR30629">
    <property type="entry name" value="PROPHAGE INTEGRASE"/>
    <property type="match status" value="1"/>
</dbReference>
<sequence length="407" mass="46866">MLNDTKIKQLKPQDKTYRVADQAGLCIEVRTNGSKFWRFRYRFLGAAKMISLGEYPIVTLAQARKLAQDQKTLLSQNLDPSQQRQEDKAKALLTEICLFKNIAKEWYEGRKDKRSVSYRRAVETAFEKDLFPNLGNKDIKNITAFDVLQMQKKTVARIRKQSNFGTGEATAILNRQITSQILDYAIATSRCEQNPISALKNTIERPAKEGARPMSDEEKSVFWDRFTNYKGAATTKNSILILIYSMLRSVEVTRLQWEWMNFEDDLIRIPPATKEQLNSGQRNIKMNREHIIPMSKQMKSILIDQLSQTGTGKYVFSSVFNLNKLMNKSSINSALASMGFDDLTAHDFRATASTILHGLGYPSDHIELQLAHVDKNKIRDTYNHALYLDERRKMMQDWADIVDSWKD</sequence>
<dbReference type="InterPro" id="IPR011010">
    <property type="entry name" value="DNA_brk_join_enz"/>
</dbReference>
<dbReference type="OrthoDB" id="9795573at2"/>
<dbReference type="InterPro" id="IPR002104">
    <property type="entry name" value="Integrase_catalytic"/>
</dbReference>
<dbReference type="Pfam" id="PF13356">
    <property type="entry name" value="Arm-DNA-bind_3"/>
    <property type="match status" value="1"/>
</dbReference>
<dbReference type="PATRIC" id="fig|1217689.3.peg.3340"/>
<evidence type="ECO:0000256" key="3">
    <source>
        <dbReference type="ARBA" id="ARBA00023125"/>
    </source>
</evidence>
<proteinExistence type="inferred from homology"/>
<dbReference type="InterPro" id="IPR050808">
    <property type="entry name" value="Phage_Integrase"/>
</dbReference>
<dbReference type="InterPro" id="IPR025166">
    <property type="entry name" value="Integrase_DNA_bind_dom"/>
</dbReference>
<dbReference type="Pfam" id="PF22022">
    <property type="entry name" value="Phage_int_M"/>
    <property type="match status" value="1"/>
</dbReference>
<feature type="domain" description="Tyr recombinase" evidence="5">
    <location>
        <begin position="209"/>
        <end position="396"/>
    </location>
</feature>
<dbReference type="GO" id="GO:0003677">
    <property type="term" value="F:DNA binding"/>
    <property type="evidence" value="ECO:0007669"/>
    <property type="project" value="UniProtKB-KW"/>
</dbReference>
<keyword evidence="3" id="KW-0238">DNA-binding</keyword>
<organism evidence="6 7">
    <name type="scientific">Acinetobacter lactucae</name>
    <dbReference type="NCBI Taxonomy" id="1785128"/>
    <lineage>
        <taxon>Bacteria</taxon>
        <taxon>Pseudomonadati</taxon>
        <taxon>Pseudomonadota</taxon>
        <taxon>Gammaproteobacteria</taxon>
        <taxon>Moraxellales</taxon>
        <taxon>Moraxellaceae</taxon>
        <taxon>Acinetobacter</taxon>
        <taxon>Acinetobacter calcoaceticus/baumannii complex</taxon>
    </lineage>
</organism>
<dbReference type="Proteomes" id="UP000013986">
    <property type="component" value="Unassembled WGS sequence"/>
</dbReference>
<dbReference type="Gene3D" id="3.30.160.390">
    <property type="entry name" value="Integrase, DNA-binding domain"/>
    <property type="match status" value="1"/>
</dbReference>
<evidence type="ECO:0000256" key="4">
    <source>
        <dbReference type="ARBA" id="ARBA00023172"/>
    </source>
</evidence>
<evidence type="ECO:0000313" key="7">
    <source>
        <dbReference type="Proteomes" id="UP000013986"/>
    </source>
</evidence>
<dbReference type="EMBL" id="APQO01000006">
    <property type="protein sequence ID" value="EOQ73455.1"/>
    <property type="molecule type" value="Genomic_DNA"/>
</dbReference>
<evidence type="ECO:0000256" key="1">
    <source>
        <dbReference type="ARBA" id="ARBA00008857"/>
    </source>
</evidence>
<dbReference type="AlphaFoldDB" id="R8YVP1"/>
<dbReference type="InterPro" id="IPR038488">
    <property type="entry name" value="Integrase_DNA-bd_sf"/>
</dbReference>
<dbReference type="HOGENOM" id="CLU_027562_0_0_6"/>
<protein>
    <recommendedName>
        <fullName evidence="5">Tyr recombinase domain-containing protein</fullName>
    </recommendedName>
</protein>
<dbReference type="Pfam" id="PF00589">
    <property type="entry name" value="Phage_integrase"/>
    <property type="match status" value="1"/>
</dbReference>